<dbReference type="EMBL" id="FLYH01000359">
    <property type="protein sequence ID" value="SCA83813.1"/>
    <property type="molecule type" value="Genomic_DNA"/>
</dbReference>
<keyword evidence="1" id="KW-0812">Transmembrane</keyword>
<protein>
    <submittedName>
        <fullName evidence="2">Uncharacterized protein</fullName>
    </submittedName>
</protein>
<organism evidence="2 3">
    <name type="scientific">Plasmodium vivax</name>
    <name type="common">malaria parasite P. vivax</name>
    <dbReference type="NCBI Taxonomy" id="5855"/>
    <lineage>
        <taxon>Eukaryota</taxon>
        <taxon>Sar</taxon>
        <taxon>Alveolata</taxon>
        <taxon>Apicomplexa</taxon>
        <taxon>Aconoidasida</taxon>
        <taxon>Haemosporida</taxon>
        <taxon>Plasmodiidae</taxon>
        <taxon>Plasmodium</taxon>
        <taxon>Plasmodium (Plasmodium)</taxon>
    </lineage>
</organism>
<keyword evidence="1" id="KW-0472">Membrane</keyword>
<dbReference type="AlphaFoldDB" id="A0A1G4EDK6"/>
<dbReference type="Pfam" id="PF12420">
    <property type="entry name" value="DUF3671"/>
    <property type="match status" value="1"/>
</dbReference>
<feature type="non-terminal residue" evidence="2">
    <location>
        <position position="1"/>
    </location>
</feature>
<proteinExistence type="predicted"/>
<evidence type="ECO:0000313" key="2">
    <source>
        <dbReference type="EMBL" id="SCA83813.1"/>
    </source>
</evidence>
<name>A0A1G4EDK6_PLAVI</name>
<accession>A0A1G4EDK6</accession>
<dbReference type="Proteomes" id="UP000196402">
    <property type="component" value="Unassembled WGS sequence"/>
</dbReference>
<gene>
    <name evidence="2" type="ORF">PVT01_000112000</name>
</gene>
<reference evidence="2 3" key="1">
    <citation type="submission" date="2016-07" db="EMBL/GenBank/DDBJ databases">
        <authorList>
            <consortium name="Pathogen Informatics"/>
        </authorList>
    </citation>
    <scope>NUCLEOTIDE SEQUENCE [LARGE SCALE GENOMIC DNA]</scope>
</reference>
<dbReference type="VEuPathDB" id="PlasmoDB:PVP01_0006560"/>
<keyword evidence="1" id="KW-1133">Transmembrane helix</keyword>
<feature type="transmembrane region" description="Helical" evidence="1">
    <location>
        <begin position="179"/>
        <end position="204"/>
    </location>
</feature>
<dbReference type="VEuPathDB" id="PlasmoDB:PVPAM_000025100"/>
<evidence type="ECO:0000313" key="3">
    <source>
        <dbReference type="Proteomes" id="UP000196402"/>
    </source>
</evidence>
<dbReference type="VEuPathDB" id="PlasmoDB:PVW1_050041200"/>
<feature type="transmembrane region" description="Helical" evidence="1">
    <location>
        <begin position="122"/>
        <end position="143"/>
    </location>
</feature>
<evidence type="ECO:0000256" key="1">
    <source>
        <dbReference type="SAM" id="Phobius"/>
    </source>
</evidence>
<sequence>LDIKFKHDGTCNASSNRLLAKREIQKNIKYKSHRENLHDNIMNKNIKNGNDKPTYKYLKKGLNDLESYKKDYSRRYATKKGLAKLDCYYEKKVFDKIDHIYELAGKFQNDEKGFKKKIYNIFGYRLILFTLLPTLGLIFPVLFYGERNAIIPWCGSGNHPNEGSTQCTITLLLNKGELIAYHCLNVTISCILLIMVLSAIAYLITKVIKYERIKAGKGKNEGKVNYRYCKNIFI</sequence>
<dbReference type="InterPro" id="IPR022139">
    <property type="entry name" value="Fam-L/Fam-M-like_plasmodium"/>
</dbReference>